<dbReference type="SUPFAM" id="SSF52738">
    <property type="entry name" value="Methylesterase CheB, C-terminal domain"/>
    <property type="match status" value="1"/>
</dbReference>
<comment type="caution">
    <text evidence="6">The sequence shown here is derived from an EMBL/GenBank/DDBJ whole genome shotgun (WGS) entry which is preliminary data.</text>
</comment>
<evidence type="ECO:0000256" key="3">
    <source>
        <dbReference type="ARBA" id="ARBA00048267"/>
    </source>
</evidence>
<evidence type="ECO:0000256" key="4">
    <source>
        <dbReference type="PROSITE-ProRule" id="PRU00050"/>
    </source>
</evidence>
<gene>
    <name evidence="6" type="ORF">HDF22_005262</name>
</gene>
<feature type="domain" description="CheB-type methylesterase" evidence="5">
    <location>
        <begin position="8"/>
        <end position="190"/>
    </location>
</feature>
<evidence type="ECO:0000256" key="1">
    <source>
        <dbReference type="ARBA" id="ARBA00022801"/>
    </source>
</evidence>
<evidence type="ECO:0000259" key="5">
    <source>
        <dbReference type="PROSITE" id="PS50122"/>
    </source>
</evidence>
<dbReference type="GO" id="GO:0006935">
    <property type="term" value="P:chemotaxis"/>
    <property type="evidence" value="ECO:0007669"/>
    <property type="project" value="UniProtKB-UniRule"/>
</dbReference>
<evidence type="ECO:0000313" key="7">
    <source>
        <dbReference type="Proteomes" id="UP000548326"/>
    </source>
</evidence>
<feature type="active site" evidence="4">
    <location>
        <position position="41"/>
    </location>
</feature>
<dbReference type="RefSeq" id="WP_183589697.1">
    <property type="nucleotide sequence ID" value="NZ_JACHCA010000020.1"/>
</dbReference>
<dbReference type="AlphaFoldDB" id="A0A841JTF4"/>
<dbReference type="Proteomes" id="UP000548326">
    <property type="component" value="Unassembled WGS sequence"/>
</dbReference>
<keyword evidence="1 4" id="KW-0378">Hydrolase</keyword>
<dbReference type="InterPro" id="IPR035909">
    <property type="entry name" value="CheB_C"/>
</dbReference>
<organism evidence="6 7">
    <name type="scientific">Mucilaginibacter lappiensis</name>
    <dbReference type="NCBI Taxonomy" id="354630"/>
    <lineage>
        <taxon>Bacteria</taxon>
        <taxon>Pseudomonadati</taxon>
        <taxon>Bacteroidota</taxon>
        <taxon>Sphingobacteriia</taxon>
        <taxon>Sphingobacteriales</taxon>
        <taxon>Sphingobacteriaceae</taxon>
        <taxon>Mucilaginibacter</taxon>
    </lineage>
</organism>
<dbReference type="EC" id="3.1.1.61" evidence="2"/>
<dbReference type="EMBL" id="JACHCA010000020">
    <property type="protein sequence ID" value="MBB6131111.1"/>
    <property type="molecule type" value="Genomic_DNA"/>
</dbReference>
<keyword evidence="4" id="KW-0145">Chemotaxis</keyword>
<dbReference type="InterPro" id="IPR000673">
    <property type="entry name" value="Sig_transdc_resp-reg_Me-estase"/>
</dbReference>
<dbReference type="PROSITE" id="PS50122">
    <property type="entry name" value="CHEB"/>
    <property type="match status" value="1"/>
</dbReference>
<dbReference type="GO" id="GO:0000156">
    <property type="term" value="F:phosphorelay response regulator activity"/>
    <property type="evidence" value="ECO:0007669"/>
    <property type="project" value="InterPro"/>
</dbReference>
<dbReference type="PANTHER" id="PTHR42872:SF6">
    <property type="entry name" value="PROTEIN-GLUTAMATE METHYLESTERASE_PROTEIN-GLUTAMINE GLUTAMINASE"/>
    <property type="match status" value="1"/>
</dbReference>
<dbReference type="Pfam" id="PF01339">
    <property type="entry name" value="CheB_methylest"/>
    <property type="match status" value="1"/>
</dbReference>
<evidence type="ECO:0000313" key="6">
    <source>
        <dbReference type="EMBL" id="MBB6131111.1"/>
    </source>
</evidence>
<protein>
    <recommendedName>
        <fullName evidence="2">protein-glutamate methylesterase</fullName>
        <ecNumber evidence="2">3.1.1.61</ecNumber>
    </recommendedName>
</protein>
<dbReference type="GO" id="GO:0005737">
    <property type="term" value="C:cytoplasm"/>
    <property type="evidence" value="ECO:0007669"/>
    <property type="project" value="InterPro"/>
</dbReference>
<dbReference type="GO" id="GO:0008984">
    <property type="term" value="F:protein-glutamate methylesterase activity"/>
    <property type="evidence" value="ECO:0007669"/>
    <property type="project" value="UniProtKB-EC"/>
</dbReference>
<dbReference type="Gene3D" id="3.40.50.180">
    <property type="entry name" value="Methylesterase CheB, C-terminal domain"/>
    <property type="match status" value="1"/>
</dbReference>
<accession>A0A841JTF4</accession>
<feature type="active site" evidence="4">
    <location>
        <position position="133"/>
    </location>
</feature>
<proteinExistence type="predicted"/>
<dbReference type="CDD" id="cd16434">
    <property type="entry name" value="CheB-CheR_fusion"/>
    <property type="match status" value="1"/>
</dbReference>
<feature type="active site" evidence="4">
    <location>
        <position position="14"/>
    </location>
</feature>
<evidence type="ECO:0000256" key="2">
    <source>
        <dbReference type="ARBA" id="ARBA00039140"/>
    </source>
</evidence>
<comment type="catalytic activity">
    <reaction evidence="3">
        <text>[protein]-L-glutamate 5-O-methyl ester + H2O = L-glutamyl-[protein] + methanol + H(+)</text>
        <dbReference type="Rhea" id="RHEA:23236"/>
        <dbReference type="Rhea" id="RHEA-COMP:10208"/>
        <dbReference type="Rhea" id="RHEA-COMP:10311"/>
        <dbReference type="ChEBI" id="CHEBI:15377"/>
        <dbReference type="ChEBI" id="CHEBI:15378"/>
        <dbReference type="ChEBI" id="CHEBI:17790"/>
        <dbReference type="ChEBI" id="CHEBI:29973"/>
        <dbReference type="ChEBI" id="CHEBI:82795"/>
        <dbReference type="EC" id="3.1.1.61"/>
    </reaction>
</comment>
<sequence>MRKANFYIVGIGLSIGGIDPLCKILSSLPVQANAAFLIVQHLDPAHRSLLAERLRKSSSLKVVVATHQQVIENYVIYVLAEGQIMTIEGGSIILRKRRHNETVNKAVDILFKSMAFNLGSRAVSVILSGLDGDGSLGAEQINLKGGITIAQLPATAQYPSMPKSAISTGQTHFILSPVKIAELLTEIIKA</sequence>
<reference evidence="6 7" key="1">
    <citation type="submission" date="2020-08" db="EMBL/GenBank/DDBJ databases">
        <title>Genomic Encyclopedia of Type Strains, Phase IV (KMG-V): Genome sequencing to study the core and pangenomes of soil and plant-associated prokaryotes.</title>
        <authorList>
            <person name="Whitman W."/>
        </authorList>
    </citation>
    <scope>NUCLEOTIDE SEQUENCE [LARGE SCALE GENOMIC DNA]</scope>
    <source>
        <strain evidence="6 7">MP601</strain>
    </source>
</reference>
<dbReference type="PANTHER" id="PTHR42872">
    <property type="entry name" value="PROTEIN-GLUTAMATE METHYLESTERASE/PROTEIN-GLUTAMINE GLUTAMINASE"/>
    <property type="match status" value="1"/>
</dbReference>
<name>A0A841JTF4_9SPHI</name>